<name>A0AA97FD78_9EURY</name>
<dbReference type="HAMAP" id="MF_00582">
    <property type="entry name" value="UPF0215"/>
    <property type="match status" value="1"/>
</dbReference>
<dbReference type="Proteomes" id="UP001301797">
    <property type="component" value="Chromosome"/>
</dbReference>
<sequence length="195" mass="21647">MQTSKSGIRILGIAESFSQGANNSLFAGVVMRKDLIIDGFAFSHATVGGMDATDAVIGIFDKLNRRDINCIVLSGCVVSWFNIIDPDLIFKTTNVPVIGVTYEDSKGLKEHIIHHFPGDENRLSAYEKLGERTFVKLDNKYGIYIRTAGLLKEEAFSICNSFAKEGKIPEPLRVARLLARSFFKDENRSNILNIS</sequence>
<evidence type="ECO:0000256" key="1">
    <source>
        <dbReference type="HAMAP-Rule" id="MF_00582"/>
    </source>
</evidence>
<keyword evidence="3" id="KW-1185">Reference proteome</keyword>
<evidence type="ECO:0000313" key="2">
    <source>
        <dbReference type="EMBL" id="WOF16068.1"/>
    </source>
</evidence>
<comment type="similarity">
    <text evidence="1">Belongs to the UPF0215 family.</text>
</comment>
<dbReference type="GeneID" id="85229467"/>
<accession>A0AA97FD78</accession>
<protein>
    <recommendedName>
        <fullName evidence="1">UPF0215 protein F1737_04780</fullName>
    </recommendedName>
</protein>
<evidence type="ECO:0000313" key="3">
    <source>
        <dbReference type="Proteomes" id="UP001301797"/>
    </source>
</evidence>
<dbReference type="PIRSF" id="PIRSF006380">
    <property type="entry name" value="UCP006380"/>
    <property type="match status" value="1"/>
</dbReference>
<proteinExistence type="inferred from homology"/>
<dbReference type="PANTHER" id="PTHR39518">
    <property type="entry name" value="UPF0215 PROTEIN MJ1150"/>
    <property type="match status" value="1"/>
</dbReference>
<dbReference type="InterPro" id="IPR002802">
    <property type="entry name" value="Endo_dU"/>
</dbReference>
<dbReference type="EMBL" id="CP043875">
    <property type="protein sequence ID" value="WOF16068.1"/>
    <property type="molecule type" value="Genomic_DNA"/>
</dbReference>
<dbReference type="Pfam" id="PF01949">
    <property type="entry name" value="Endo_dU"/>
    <property type="match status" value="1"/>
</dbReference>
<gene>
    <name evidence="2" type="ORF">F1737_04780</name>
</gene>
<reference evidence="2 3" key="1">
    <citation type="submission" date="2019-09" db="EMBL/GenBank/DDBJ databases">
        <title>The complete genome of Methanoplanus sp. FWC-SCC4.</title>
        <authorList>
            <person name="Chen S.-C."/>
            <person name="Zhou Y.-Z."/>
            <person name="Lai M.-C."/>
        </authorList>
    </citation>
    <scope>NUCLEOTIDE SEQUENCE [LARGE SCALE GENOMIC DNA]</scope>
    <source>
        <strain evidence="2 3">FWC-SCC4</strain>
    </source>
</reference>
<dbReference type="KEGG" id="mefw:F1737_04780"/>
<organism evidence="2 3">
    <name type="scientific">Methanochimaera problematica</name>
    <dbReference type="NCBI Taxonomy" id="2609417"/>
    <lineage>
        <taxon>Archaea</taxon>
        <taxon>Methanobacteriati</taxon>
        <taxon>Methanobacteriota</taxon>
        <taxon>Stenosarchaea group</taxon>
        <taxon>Methanomicrobia</taxon>
        <taxon>Methanomicrobiales</taxon>
        <taxon>Methanomicrobiaceae</taxon>
        <taxon>Methanochimaera</taxon>
    </lineage>
</organism>
<dbReference type="RefSeq" id="WP_317137643.1">
    <property type="nucleotide sequence ID" value="NZ_CP043875.1"/>
</dbReference>
<dbReference type="Gene3D" id="3.30.2170.10">
    <property type="entry name" value="archaeoglobus fulgidus dsm 4304 superfamily"/>
    <property type="match status" value="1"/>
</dbReference>
<dbReference type="PANTHER" id="PTHR39518:SF2">
    <property type="entry name" value="UPF0215 PROTEIN MJ1150"/>
    <property type="match status" value="1"/>
</dbReference>
<dbReference type="AlphaFoldDB" id="A0AA97FD78"/>